<evidence type="ECO:0000313" key="5">
    <source>
        <dbReference type="Proteomes" id="UP001239445"/>
    </source>
</evidence>
<organism evidence="4 5">
    <name type="scientific">Echria macrotheca</name>
    <dbReference type="NCBI Taxonomy" id="438768"/>
    <lineage>
        <taxon>Eukaryota</taxon>
        <taxon>Fungi</taxon>
        <taxon>Dikarya</taxon>
        <taxon>Ascomycota</taxon>
        <taxon>Pezizomycotina</taxon>
        <taxon>Sordariomycetes</taxon>
        <taxon>Sordariomycetidae</taxon>
        <taxon>Sordariales</taxon>
        <taxon>Schizotheciaceae</taxon>
        <taxon>Echria</taxon>
    </lineage>
</organism>
<name>A0AAJ0B4S6_9PEZI</name>
<evidence type="ECO:0000256" key="3">
    <source>
        <dbReference type="SAM" id="SignalP"/>
    </source>
</evidence>
<keyword evidence="3" id="KW-0732">Signal</keyword>
<comment type="caution">
    <text evidence="4">The sequence shown here is derived from an EMBL/GenBank/DDBJ whole genome shotgun (WGS) entry which is preliminary data.</text>
</comment>
<sequence length="234" mass="23304">MRFAAATVVAGAALAAATWSEDADKTIYSTNYVTVTSCGPTVTNCPADSTVVSSTVVPWTTSTVYSTTTYTVSACPDTVTHCPLDKVTVVTETIPVSTTVCPVSEATATPTGGHGGPWPSKNATASWGSWPSKSAGGGSSIPWPSQSLTSVAPACPTYSVKTISTAITTVIPTVIYETVAVPCPTVPAVPSAGWPKTNGTIPKPPPSTVTAGAASLGGSMVLAAAAGLAAVILA</sequence>
<keyword evidence="5" id="KW-1185">Reference proteome</keyword>
<proteinExistence type="predicted"/>
<evidence type="ECO:0000256" key="1">
    <source>
        <dbReference type="SAM" id="MobiDB-lite"/>
    </source>
</evidence>
<feature type="signal peptide" evidence="3">
    <location>
        <begin position="1"/>
        <end position="20"/>
    </location>
</feature>
<dbReference type="Proteomes" id="UP001239445">
    <property type="component" value="Unassembled WGS sequence"/>
</dbReference>
<dbReference type="EMBL" id="MU839841">
    <property type="protein sequence ID" value="KAK1751685.1"/>
    <property type="molecule type" value="Genomic_DNA"/>
</dbReference>
<feature type="chain" id="PRO_5042538130" evidence="3">
    <location>
        <begin position="21"/>
        <end position="234"/>
    </location>
</feature>
<keyword evidence="2" id="KW-0812">Transmembrane</keyword>
<protein>
    <submittedName>
        <fullName evidence="4">Uncharacterized protein</fullName>
    </submittedName>
</protein>
<evidence type="ECO:0000313" key="4">
    <source>
        <dbReference type="EMBL" id="KAK1751685.1"/>
    </source>
</evidence>
<reference evidence="4" key="1">
    <citation type="submission" date="2023-06" db="EMBL/GenBank/DDBJ databases">
        <title>Genome-scale phylogeny and comparative genomics of the fungal order Sordariales.</title>
        <authorList>
            <consortium name="Lawrence Berkeley National Laboratory"/>
            <person name="Hensen N."/>
            <person name="Bonometti L."/>
            <person name="Westerberg I."/>
            <person name="Brannstrom I.O."/>
            <person name="Guillou S."/>
            <person name="Cros-Aarteil S."/>
            <person name="Calhoun S."/>
            <person name="Haridas S."/>
            <person name="Kuo A."/>
            <person name="Mondo S."/>
            <person name="Pangilinan J."/>
            <person name="Riley R."/>
            <person name="Labutti K."/>
            <person name="Andreopoulos B."/>
            <person name="Lipzen A."/>
            <person name="Chen C."/>
            <person name="Yanf M."/>
            <person name="Daum C."/>
            <person name="Ng V."/>
            <person name="Clum A."/>
            <person name="Steindorff A."/>
            <person name="Ohm R."/>
            <person name="Martin F."/>
            <person name="Silar P."/>
            <person name="Natvig D."/>
            <person name="Lalanne C."/>
            <person name="Gautier V."/>
            <person name="Ament-Velasquez S.L."/>
            <person name="Kruys A."/>
            <person name="Hutchinson M.I."/>
            <person name="Powell A.J."/>
            <person name="Barry K."/>
            <person name="Miller A.N."/>
            <person name="Grigoriev I.V."/>
            <person name="Debuchy R."/>
            <person name="Gladieux P."/>
            <person name="Thoren M.H."/>
            <person name="Johannesson H."/>
        </authorList>
    </citation>
    <scope>NUCLEOTIDE SEQUENCE</scope>
    <source>
        <strain evidence="4">PSN4</strain>
    </source>
</reference>
<accession>A0AAJ0B4S6</accession>
<dbReference type="AlphaFoldDB" id="A0AAJ0B4S6"/>
<feature type="region of interest" description="Disordered" evidence="1">
    <location>
        <begin position="107"/>
        <end position="141"/>
    </location>
</feature>
<keyword evidence="2" id="KW-1133">Transmembrane helix</keyword>
<feature type="compositionally biased region" description="Polar residues" evidence="1">
    <location>
        <begin position="121"/>
        <end position="132"/>
    </location>
</feature>
<evidence type="ECO:0000256" key="2">
    <source>
        <dbReference type="SAM" id="Phobius"/>
    </source>
</evidence>
<keyword evidence="2" id="KW-0472">Membrane</keyword>
<gene>
    <name evidence="4" type="ORF">QBC47DRAFT_390744</name>
</gene>
<feature type="transmembrane region" description="Helical" evidence="2">
    <location>
        <begin position="211"/>
        <end position="233"/>
    </location>
</feature>